<feature type="non-terminal residue" evidence="1">
    <location>
        <position position="1"/>
    </location>
</feature>
<gene>
    <name evidence="1" type="ORF">EZS28_044858</name>
</gene>
<proteinExistence type="predicted"/>
<protein>
    <submittedName>
        <fullName evidence="1">Uncharacterized protein</fullName>
    </submittedName>
</protein>
<accession>A0A5J4TM75</accession>
<dbReference type="Proteomes" id="UP000324800">
    <property type="component" value="Unassembled WGS sequence"/>
</dbReference>
<evidence type="ECO:0000313" key="1">
    <source>
        <dbReference type="EMBL" id="KAA6359616.1"/>
    </source>
</evidence>
<sequence length="68" mass="7695">TAWSETFEFGIYDDDDDDDYYACVEFVYQFSLLLYLSGDFDCKDQDLVFAQILVLDLGADTVADEAGV</sequence>
<reference evidence="1 2" key="1">
    <citation type="submission" date="2019-03" db="EMBL/GenBank/DDBJ databases">
        <title>Single cell metagenomics reveals metabolic interactions within the superorganism composed of flagellate Streblomastix strix and complex community of Bacteroidetes bacteria on its surface.</title>
        <authorList>
            <person name="Treitli S.C."/>
            <person name="Kolisko M."/>
            <person name="Husnik F."/>
            <person name="Keeling P."/>
            <person name="Hampl V."/>
        </authorList>
    </citation>
    <scope>NUCLEOTIDE SEQUENCE [LARGE SCALE GENOMIC DNA]</scope>
    <source>
        <strain evidence="1">ST1C</strain>
    </source>
</reference>
<dbReference type="AlphaFoldDB" id="A0A5J4TM75"/>
<comment type="caution">
    <text evidence="1">The sequence shown here is derived from an EMBL/GenBank/DDBJ whole genome shotgun (WGS) entry which is preliminary data.</text>
</comment>
<evidence type="ECO:0000313" key="2">
    <source>
        <dbReference type="Proteomes" id="UP000324800"/>
    </source>
</evidence>
<dbReference type="EMBL" id="SNRW01028117">
    <property type="protein sequence ID" value="KAA6359616.1"/>
    <property type="molecule type" value="Genomic_DNA"/>
</dbReference>
<organism evidence="1 2">
    <name type="scientific">Streblomastix strix</name>
    <dbReference type="NCBI Taxonomy" id="222440"/>
    <lineage>
        <taxon>Eukaryota</taxon>
        <taxon>Metamonada</taxon>
        <taxon>Preaxostyla</taxon>
        <taxon>Oxymonadida</taxon>
        <taxon>Streblomastigidae</taxon>
        <taxon>Streblomastix</taxon>
    </lineage>
</organism>
<name>A0A5J4TM75_9EUKA</name>